<comment type="caution">
    <text evidence="3">The sequence shown here is derived from an EMBL/GenBank/DDBJ whole genome shotgun (WGS) entry which is preliminary data.</text>
</comment>
<comment type="similarity">
    <text evidence="1">Belongs to the LDH2/MDH2 oxidoreductase family.</text>
</comment>
<keyword evidence="4" id="KW-1185">Reference proteome</keyword>
<evidence type="ECO:0000313" key="3">
    <source>
        <dbReference type="EMBL" id="RAW10629.1"/>
    </source>
</evidence>
<dbReference type="OrthoDB" id="924592at2"/>
<protein>
    <submittedName>
        <fullName evidence="3">Ldh family oxidoreductase</fullName>
    </submittedName>
</protein>
<proteinExistence type="inferred from homology"/>
<dbReference type="InterPro" id="IPR036111">
    <property type="entry name" value="Mal/L-sulfo/L-lacto_DH-like_sf"/>
</dbReference>
<dbReference type="Pfam" id="PF02615">
    <property type="entry name" value="Ldh_2"/>
    <property type="match status" value="1"/>
</dbReference>
<dbReference type="EMBL" id="QMIG01000026">
    <property type="protein sequence ID" value="RAW10629.1"/>
    <property type="molecule type" value="Genomic_DNA"/>
</dbReference>
<evidence type="ECO:0000256" key="1">
    <source>
        <dbReference type="ARBA" id="ARBA00006056"/>
    </source>
</evidence>
<dbReference type="SUPFAM" id="SSF89733">
    <property type="entry name" value="L-sulfolactate dehydrogenase-like"/>
    <property type="match status" value="1"/>
</dbReference>
<dbReference type="PANTHER" id="PTHR11091:SF0">
    <property type="entry name" value="MALATE DEHYDROGENASE"/>
    <property type="match status" value="1"/>
</dbReference>
<dbReference type="Gene3D" id="1.10.1530.10">
    <property type="match status" value="1"/>
</dbReference>
<dbReference type="InterPro" id="IPR043144">
    <property type="entry name" value="Mal/L-sulf/L-lact_DH-like_ah"/>
</dbReference>
<dbReference type="GO" id="GO:0016491">
    <property type="term" value="F:oxidoreductase activity"/>
    <property type="evidence" value="ECO:0007669"/>
    <property type="project" value="UniProtKB-KW"/>
</dbReference>
<sequence length="352" mass="36509">MQYSPGVLAEFASRALRAVDVPPEDADVTSRSLVQADQRGIHSHGLLRLPLYVSALQAGGINPRPDLHWIDERGATALLDADAGLGQVAMNAAVRRAISITHHHGAAVVAVQNSVHYGAGAYWTDELAAHGLIGILTSTTGPSVTPYGGASKLLGTNPLTIAVPSTDDHPLTADFATSEGAYGKIVAARNDGRPIPAGWAVDAHGDPTTDAERALQGALLPFGGPKGSALSVVLEALGASLTTAAFAHETRDIWNDHAVQMNTGHLLIAIDTASFAGRTPTERRVARLQERVRDSGAPDAADVYAPGDIEYGRARAETVMLPASTAEQLDQLADSLGIPRVAGTTDAGGQDG</sequence>
<dbReference type="InterPro" id="IPR043143">
    <property type="entry name" value="Mal/L-sulf/L-lact_DH-like_NADP"/>
</dbReference>
<dbReference type="AlphaFoldDB" id="A0A329QG09"/>
<dbReference type="InterPro" id="IPR003767">
    <property type="entry name" value="Malate/L-lactate_DH-like"/>
</dbReference>
<dbReference type="PANTHER" id="PTHR11091">
    <property type="entry name" value="OXIDOREDUCTASE-RELATED"/>
    <property type="match status" value="1"/>
</dbReference>
<gene>
    <name evidence="3" type="ORF">DPM12_18850</name>
</gene>
<organism evidence="3 4">
    <name type="scientific">Phytoactinopolyspora halophila</name>
    <dbReference type="NCBI Taxonomy" id="1981511"/>
    <lineage>
        <taxon>Bacteria</taxon>
        <taxon>Bacillati</taxon>
        <taxon>Actinomycetota</taxon>
        <taxon>Actinomycetes</taxon>
        <taxon>Jiangellales</taxon>
        <taxon>Jiangellaceae</taxon>
        <taxon>Phytoactinopolyspora</taxon>
    </lineage>
</organism>
<dbReference type="Proteomes" id="UP000250462">
    <property type="component" value="Unassembled WGS sequence"/>
</dbReference>
<reference evidence="3 4" key="1">
    <citation type="submission" date="2018-06" db="EMBL/GenBank/DDBJ databases">
        <title>Phytoactinopolyspora halophila sp. nov., a novel halophilic actinomycete isolated from a saline soil in China.</title>
        <authorList>
            <person name="Tang S.-K."/>
        </authorList>
    </citation>
    <scope>NUCLEOTIDE SEQUENCE [LARGE SCALE GENOMIC DNA]</scope>
    <source>
        <strain evidence="3 4">YIM 96934</strain>
    </source>
</reference>
<evidence type="ECO:0000256" key="2">
    <source>
        <dbReference type="ARBA" id="ARBA00023002"/>
    </source>
</evidence>
<keyword evidence="2" id="KW-0560">Oxidoreductase</keyword>
<dbReference type="Gene3D" id="3.30.1370.60">
    <property type="entry name" value="Hypothetical oxidoreductase yiak, domain 2"/>
    <property type="match status" value="1"/>
</dbReference>
<accession>A0A329QG09</accession>
<evidence type="ECO:0000313" key="4">
    <source>
        <dbReference type="Proteomes" id="UP000250462"/>
    </source>
</evidence>
<name>A0A329QG09_9ACTN</name>